<proteinExistence type="predicted"/>
<evidence type="ECO:0000313" key="2">
    <source>
        <dbReference type="Proteomes" id="UP001150581"/>
    </source>
</evidence>
<dbReference type="EMBL" id="JANBPG010000667">
    <property type="protein sequence ID" value="KAJ1894634.1"/>
    <property type="molecule type" value="Genomic_DNA"/>
</dbReference>
<sequence length="514" mass="57625">MPLCRKWYSIAAKTVFSHQLMSVYKSGSAIKVSIPPTHIQGNRLHPYYNQYAKTVSMTINYNCVNDISLEILERISGSNLVFPNVNRITIMFWDVDVNLTVEDLNKQFHFSKTVECIRQMVPSATDVKLSIFNPRLNAPQNMQTLVSGLASGLSKGAKKLHVDWHGISNPTSLDLHCFVGLKYIQYNSTFHHKQFAQIIRQNALTLGELIIDLGAHFDVGQLAVDDYGHHVVYLNLHRLEIHIKENPASDPHSAPIDAIPFPSLRLLKTSTESLLGSDFLFRGNSKSLEHIDIPLDKSITSTIVNSGLFGNDMASRLSHLTFEESPKSIREGHPLGMALIPFIVYMAPEVRVLHLGRIIGSGELITSISLASCFGSLQILKLTAMLLELCDLIKLIRLLPRLSDLITNAPWSTAVSQYGGFTGYLDYIRLLHYPLSNNFLCWHYQDDEAQASGIEIARCAVTLAVACPNFNYADIRYGSKESYKAQLEGFLGRDEFGTYAHQIKRLLSKSQLYI</sequence>
<evidence type="ECO:0000313" key="1">
    <source>
        <dbReference type="EMBL" id="KAJ1894634.1"/>
    </source>
</evidence>
<organism evidence="1 2">
    <name type="scientific">Kickxella alabastrina</name>
    <dbReference type="NCBI Taxonomy" id="61397"/>
    <lineage>
        <taxon>Eukaryota</taxon>
        <taxon>Fungi</taxon>
        <taxon>Fungi incertae sedis</taxon>
        <taxon>Zoopagomycota</taxon>
        <taxon>Kickxellomycotina</taxon>
        <taxon>Kickxellomycetes</taxon>
        <taxon>Kickxellales</taxon>
        <taxon>Kickxellaceae</taxon>
        <taxon>Kickxella</taxon>
    </lineage>
</organism>
<dbReference type="Proteomes" id="UP001150581">
    <property type="component" value="Unassembled WGS sequence"/>
</dbReference>
<reference evidence="1" key="1">
    <citation type="submission" date="2022-07" db="EMBL/GenBank/DDBJ databases">
        <title>Phylogenomic reconstructions and comparative analyses of Kickxellomycotina fungi.</title>
        <authorList>
            <person name="Reynolds N.K."/>
            <person name="Stajich J.E."/>
            <person name="Barry K."/>
            <person name="Grigoriev I.V."/>
            <person name="Crous P."/>
            <person name="Smith M.E."/>
        </authorList>
    </citation>
    <scope>NUCLEOTIDE SEQUENCE</scope>
    <source>
        <strain evidence="1">Benny 63K</strain>
    </source>
</reference>
<name>A0ACC1IGY9_9FUNG</name>
<accession>A0ACC1IGY9</accession>
<protein>
    <submittedName>
        <fullName evidence="1">Uncharacterized protein</fullName>
    </submittedName>
</protein>
<comment type="caution">
    <text evidence="1">The sequence shown here is derived from an EMBL/GenBank/DDBJ whole genome shotgun (WGS) entry which is preliminary data.</text>
</comment>
<gene>
    <name evidence="1" type="ORF">LPJ66_005073</name>
</gene>
<keyword evidence="2" id="KW-1185">Reference proteome</keyword>